<organism evidence="7 8">
    <name type="scientific">Bombiscardovia nodaiensis</name>
    <dbReference type="NCBI Taxonomy" id="2932181"/>
    <lineage>
        <taxon>Bacteria</taxon>
        <taxon>Bacillati</taxon>
        <taxon>Actinomycetota</taxon>
        <taxon>Actinomycetes</taxon>
        <taxon>Bifidobacteriales</taxon>
        <taxon>Bifidobacteriaceae</taxon>
        <taxon>Bombiscardovia</taxon>
    </lineage>
</organism>
<dbReference type="PANTHER" id="PTHR30629">
    <property type="entry name" value="PROPHAGE INTEGRASE"/>
    <property type="match status" value="1"/>
</dbReference>
<dbReference type="InterPro" id="IPR013762">
    <property type="entry name" value="Integrase-like_cat_sf"/>
</dbReference>
<proteinExistence type="inferred from homology"/>
<evidence type="ECO:0000256" key="4">
    <source>
        <dbReference type="ARBA" id="ARBA00023172"/>
    </source>
</evidence>
<evidence type="ECO:0000259" key="6">
    <source>
        <dbReference type="PROSITE" id="PS51898"/>
    </source>
</evidence>
<evidence type="ECO:0000313" key="7">
    <source>
        <dbReference type="EMBL" id="BDR52422.1"/>
    </source>
</evidence>
<dbReference type="InterPro" id="IPR010998">
    <property type="entry name" value="Integrase_recombinase_N"/>
</dbReference>
<evidence type="ECO:0000256" key="5">
    <source>
        <dbReference type="SAM" id="Coils"/>
    </source>
</evidence>
<dbReference type="EMBL" id="AP026798">
    <property type="protein sequence ID" value="BDR52422.1"/>
    <property type="molecule type" value="Genomic_DNA"/>
</dbReference>
<dbReference type="Gene3D" id="1.10.443.10">
    <property type="entry name" value="Intergrase catalytic core"/>
    <property type="match status" value="1"/>
</dbReference>
<keyword evidence="5" id="KW-0175">Coiled coil</keyword>
<gene>
    <name evidence="7" type="ORF">KIM372_03290</name>
</gene>
<feature type="domain" description="Tyr recombinase" evidence="6">
    <location>
        <begin position="199"/>
        <end position="390"/>
    </location>
</feature>
<protein>
    <recommendedName>
        <fullName evidence="6">Tyr recombinase domain-containing protein</fullName>
    </recommendedName>
</protein>
<dbReference type="PANTHER" id="PTHR30629:SF2">
    <property type="entry name" value="PROPHAGE INTEGRASE INTS-RELATED"/>
    <property type="match status" value="1"/>
</dbReference>
<accession>A0ABM8B6X6</accession>
<dbReference type="InterPro" id="IPR002104">
    <property type="entry name" value="Integrase_catalytic"/>
</dbReference>
<dbReference type="PROSITE" id="PS51898">
    <property type="entry name" value="TYR_RECOMBINASE"/>
    <property type="match status" value="1"/>
</dbReference>
<name>A0ABM8B6X6_9BIFI</name>
<comment type="similarity">
    <text evidence="1">Belongs to the 'phage' integrase family.</text>
</comment>
<sequence length="435" mass="48714">MARKKEHRSEWGTIITRRNARGEVTSYQARYTNPLDPRKRVQRNFKPDQKLRAANWLESEHELVRRFELGQAQWTHPSQREQAAQARDVLFKDYAQDYFDHYHAPDGSELSTASYRKKQECVRHLIAAFGTKRLTDLSTSDVDAWLNTSTIGPYALHRSYQTLKAIMKQAATATPEAPALIEHSPCIHASPKLPRSRQATIPPATMQELEAIYQAMPDYSRIAVYLSAVFGLRIGEVCALQRQDFDFTRLVLHVRHSVGRGPGDTGQLLLKATKTDTSNADLPIPQAFVPMLQEHLKAYCKPGPEAMVVPAASGGIMSTGTLRQQFDQAKQAAHRPDLHFHTLRATAITAAAQTGASPKETQRFGRHADPEISLALYQRATDDGERRVADNVFKAIVSPPRTREVVKAERDQAAKELEALQQLLAALDEELAGLQ</sequence>
<feature type="coiled-coil region" evidence="5">
    <location>
        <begin position="403"/>
        <end position="430"/>
    </location>
</feature>
<reference evidence="7 8" key="1">
    <citation type="journal article" date="2023" name="Microbiol. Spectr.">
        <title>Symbiosis of Carpenter Bees with Uncharacterized Lactic Acid Bacteria Showing NAD Auxotrophy.</title>
        <authorList>
            <person name="Kawasaki S."/>
            <person name="Ozawa K."/>
            <person name="Mori T."/>
            <person name="Yamamoto A."/>
            <person name="Ito M."/>
            <person name="Ohkuma M."/>
            <person name="Sakamoto M."/>
            <person name="Matsutani M."/>
        </authorList>
    </citation>
    <scope>NUCLEOTIDE SEQUENCE [LARGE SCALE GENOMIC DNA]</scope>
    <source>
        <strain evidence="7 8">Kim37-2</strain>
    </source>
</reference>
<dbReference type="Pfam" id="PF00589">
    <property type="entry name" value="Phage_integrase"/>
    <property type="match status" value="1"/>
</dbReference>
<dbReference type="Proteomes" id="UP001321766">
    <property type="component" value="Chromosome"/>
</dbReference>
<evidence type="ECO:0000313" key="8">
    <source>
        <dbReference type="Proteomes" id="UP001321766"/>
    </source>
</evidence>
<evidence type="ECO:0000256" key="3">
    <source>
        <dbReference type="ARBA" id="ARBA00023125"/>
    </source>
</evidence>
<dbReference type="SUPFAM" id="SSF56349">
    <property type="entry name" value="DNA breaking-rejoining enzymes"/>
    <property type="match status" value="1"/>
</dbReference>
<dbReference type="Gene3D" id="1.10.150.130">
    <property type="match status" value="1"/>
</dbReference>
<keyword evidence="4" id="KW-0233">DNA recombination</keyword>
<keyword evidence="2" id="KW-0229">DNA integration</keyword>
<dbReference type="InterPro" id="IPR050808">
    <property type="entry name" value="Phage_Integrase"/>
</dbReference>
<dbReference type="InterPro" id="IPR011010">
    <property type="entry name" value="DNA_brk_join_enz"/>
</dbReference>
<keyword evidence="8" id="KW-1185">Reference proteome</keyword>
<keyword evidence="3" id="KW-0238">DNA-binding</keyword>
<evidence type="ECO:0000256" key="1">
    <source>
        <dbReference type="ARBA" id="ARBA00008857"/>
    </source>
</evidence>
<evidence type="ECO:0000256" key="2">
    <source>
        <dbReference type="ARBA" id="ARBA00022908"/>
    </source>
</evidence>